<evidence type="ECO:0000313" key="17">
    <source>
        <dbReference type="EMBL" id="CAA6816289.1"/>
    </source>
</evidence>
<evidence type="ECO:0000256" key="3">
    <source>
        <dbReference type="ARBA" id="ARBA00022448"/>
    </source>
</evidence>
<accession>A0A6S6TN20</accession>
<dbReference type="FunFam" id="3.40.50.300:FF:000429">
    <property type="entry name" value="Preprotein translocase subunit SecA"/>
    <property type="match status" value="1"/>
</dbReference>
<dbReference type="SUPFAM" id="SSF52540">
    <property type="entry name" value="P-loop containing nucleoside triphosphate hydrolases"/>
    <property type="match status" value="2"/>
</dbReference>
<dbReference type="PANTHER" id="PTHR30612">
    <property type="entry name" value="SECA INNER MEMBRANE COMPONENT OF SEC PROTEIN SECRETION SYSTEM"/>
    <property type="match status" value="1"/>
</dbReference>
<keyword evidence="7 13" id="KW-0547">Nucleotide-binding</keyword>
<comment type="similarity">
    <text evidence="2 13">Belongs to the SecA family.</text>
</comment>
<dbReference type="CDD" id="cd17928">
    <property type="entry name" value="DEXDc_SecA"/>
    <property type="match status" value="1"/>
</dbReference>
<dbReference type="Pfam" id="PF07517">
    <property type="entry name" value="SecA_DEAD"/>
    <property type="match status" value="1"/>
</dbReference>
<dbReference type="CDD" id="cd18803">
    <property type="entry name" value="SF2_C_secA"/>
    <property type="match status" value="1"/>
</dbReference>
<evidence type="ECO:0000256" key="13">
    <source>
        <dbReference type="RuleBase" id="RU003874"/>
    </source>
</evidence>
<dbReference type="EMBL" id="CACVAW010000068">
    <property type="protein sequence ID" value="CAA6816289.1"/>
    <property type="molecule type" value="Genomic_DNA"/>
</dbReference>
<dbReference type="Pfam" id="PF21090">
    <property type="entry name" value="P-loop_SecA"/>
    <property type="match status" value="1"/>
</dbReference>
<evidence type="ECO:0000256" key="11">
    <source>
        <dbReference type="ARBA" id="ARBA00023010"/>
    </source>
</evidence>
<dbReference type="PROSITE" id="PS51196">
    <property type="entry name" value="SECA_MOTOR_DEAD"/>
    <property type="match status" value="1"/>
</dbReference>
<dbReference type="GO" id="GO:0043952">
    <property type="term" value="P:protein transport by the Sec complex"/>
    <property type="evidence" value="ECO:0007669"/>
    <property type="project" value="TreeGrafter"/>
</dbReference>
<dbReference type="GO" id="GO:0005524">
    <property type="term" value="F:ATP binding"/>
    <property type="evidence" value="ECO:0007669"/>
    <property type="project" value="UniProtKB-KW"/>
</dbReference>
<dbReference type="InterPro" id="IPR011130">
    <property type="entry name" value="SecA_preprotein_X-link_dom"/>
</dbReference>
<dbReference type="GO" id="GO:0004386">
    <property type="term" value="F:helicase activity"/>
    <property type="evidence" value="ECO:0007669"/>
    <property type="project" value="UniProtKB-KW"/>
</dbReference>
<evidence type="ECO:0000256" key="5">
    <source>
        <dbReference type="ARBA" id="ARBA00022490"/>
    </source>
</evidence>
<dbReference type="Gene3D" id="3.40.50.300">
    <property type="entry name" value="P-loop containing nucleotide triphosphate hydrolases"/>
    <property type="match status" value="3"/>
</dbReference>
<dbReference type="Gene3D" id="1.10.3060.10">
    <property type="entry name" value="Helical scaffold and wing domains of SecA"/>
    <property type="match status" value="1"/>
</dbReference>
<name>A0A6S6TN20_9BACT</name>
<evidence type="ECO:0000256" key="10">
    <source>
        <dbReference type="ARBA" id="ARBA00022967"/>
    </source>
</evidence>
<dbReference type="Pfam" id="PF01043">
    <property type="entry name" value="SecA_PP_bind"/>
    <property type="match status" value="1"/>
</dbReference>
<reference evidence="17" key="1">
    <citation type="submission" date="2020-01" db="EMBL/GenBank/DDBJ databases">
        <authorList>
            <person name="Meier V. D."/>
            <person name="Meier V D."/>
        </authorList>
    </citation>
    <scope>NUCLEOTIDE SEQUENCE</scope>
    <source>
        <strain evidence="17">HLG_WM_MAG_12</strain>
    </source>
</reference>
<dbReference type="InterPro" id="IPR014001">
    <property type="entry name" value="Helicase_ATP-bd"/>
</dbReference>
<dbReference type="SMART" id="SM00490">
    <property type="entry name" value="HELICc"/>
    <property type="match status" value="1"/>
</dbReference>
<dbReference type="InterPro" id="IPR036266">
    <property type="entry name" value="SecA_Wing/Scaffold_sf"/>
</dbReference>
<keyword evidence="11 13" id="KW-0811">Translocation</keyword>
<evidence type="ECO:0000256" key="4">
    <source>
        <dbReference type="ARBA" id="ARBA00022475"/>
    </source>
</evidence>
<dbReference type="GO" id="GO:0005829">
    <property type="term" value="C:cytosol"/>
    <property type="evidence" value="ECO:0007669"/>
    <property type="project" value="TreeGrafter"/>
</dbReference>
<dbReference type="PROSITE" id="PS51192">
    <property type="entry name" value="HELICASE_ATP_BIND_1"/>
    <property type="match status" value="1"/>
</dbReference>
<evidence type="ECO:0000256" key="12">
    <source>
        <dbReference type="ARBA" id="ARBA00023136"/>
    </source>
</evidence>
<dbReference type="GO" id="GO:0017038">
    <property type="term" value="P:protein import"/>
    <property type="evidence" value="ECO:0007669"/>
    <property type="project" value="InterPro"/>
</dbReference>
<dbReference type="GO" id="GO:0006605">
    <property type="term" value="P:protein targeting"/>
    <property type="evidence" value="ECO:0007669"/>
    <property type="project" value="InterPro"/>
</dbReference>
<evidence type="ECO:0000256" key="1">
    <source>
        <dbReference type="ARBA" id="ARBA00004170"/>
    </source>
</evidence>
<dbReference type="InterPro" id="IPR001650">
    <property type="entry name" value="Helicase_C-like"/>
</dbReference>
<dbReference type="Gene3D" id="3.90.1440.10">
    <property type="entry name" value="SecA, preprotein cross-linking domain"/>
    <property type="match status" value="1"/>
</dbReference>
<dbReference type="PRINTS" id="PR00906">
    <property type="entry name" value="SECA"/>
</dbReference>
<evidence type="ECO:0000256" key="2">
    <source>
        <dbReference type="ARBA" id="ARBA00007650"/>
    </source>
</evidence>
<dbReference type="GO" id="GO:0005886">
    <property type="term" value="C:plasma membrane"/>
    <property type="evidence" value="ECO:0007669"/>
    <property type="project" value="TreeGrafter"/>
</dbReference>
<dbReference type="SUPFAM" id="SSF81886">
    <property type="entry name" value="Helical scaffold and wing domains of SecA"/>
    <property type="match status" value="1"/>
</dbReference>
<dbReference type="PANTHER" id="PTHR30612:SF0">
    <property type="entry name" value="CHLOROPLAST PROTEIN-TRANSPORTING ATPASE"/>
    <property type="match status" value="1"/>
</dbReference>
<dbReference type="GO" id="GO:0006886">
    <property type="term" value="P:intracellular protein transport"/>
    <property type="evidence" value="ECO:0007669"/>
    <property type="project" value="InterPro"/>
</dbReference>
<evidence type="ECO:0000256" key="8">
    <source>
        <dbReference type="ARBA" id="ARBA00022840"/>
    </source>
</evidence>
<keyword evidence="4" id="KW-1003">Cell membrane</keyword>
<dbReference type="InterPro" id="IPR011116">
    <property type="entry name" value="SecA_Wing/Scaffold"/>
</dbReference>
<dbReference type="InterPro" id="IPR000185">
    <property type="entry name" value="SecA"/>
</dbReference>
<gene>
    <name evidence="17" type="ORF">HELGO_WM9510</name>
</gene>
<evidence type="ECO:0000256" key="7">
    <source>
        <dbReference type="ARBA" id="ARBA00022741"/>
    </source>
</evidence>
<dbReference type="SMART" id="SM00957">
    <property type="entry name" value="SecA_DEAD"/>
    <property type="match status" value="1"/>
</dbReference>
<dbReference type="InterPro" id="IPR044722">
    <property type="entry name" value="SecA_SF2_C"/>
</dbReference>
<dbReference type="NCBIfam" id="TIGR00963">
    <property type="entry name" value="secA"/>
    <property type="match status" value="1"/>
</dbReference>
<dbReference type="HAMAP" id="MF_01382">
    <property type="entry name" value="SecA"/>
    <property type="match status" value="1"/>
</dbReference>
<organism evidence="17">
    <name type="scientific">uncultured Campylobacterales bacterium</name>
    <dbReference type="NCBI Taxonomy" id="352960"/>
    <lineage>
        <taxon>Bacteria</taxon>
        <taxon>Pseudomonadati</taxon>
        <taxon>Campylobacterota</taxon>
        <taxon>Epsilonproteobacteria</taxon>
        <taxon>Campylobacterales</taxon>
        <taxon>environmental samples</taxon>
    </lineage>
</organism>
<evidence type="ECO:0000259" key="14">
    <source>
        <dbReference type="PROSITE" id="PS51192"/>
    </source>
</evidence>
<proteinExistence type="inferred from homology"/>
<feature type="non-terminal residue" evidence="17">
    <location>
        <position position="762"/>
    </location>
</feature>
<dbReference type="InterPro" id="IPR014018">
    <property type="entry name" value="SecA_motor_DEAD"/>
</dbReference>
<keyword evidence="17" id="KW-0378">Hydrolase</keyword>
<keyword evidence="5" id="KW-0963">Cytoplasm</keyword>
<sequence>MFNIKKIFGSRNDRELKKYEKRVDLINSFETKYKSLTDSELKASFYELKENVEDKKKTLDNVLEDIFAITREVSIRTTGMRHFDVQLLGGIVLHEGKISEMKTGEGKTLVATLAVVLNSLVSRSVHIVTVNDYLASRDAEEMSPIYQFLGLSVGIVTSDIKDEEDKIKEYNADVVYGTNNEFGFDYLRDNMVFSIDKKVQKHHYFVIVDEVDSILVDEARTPLIISGPVNAKMADYQKADEVARKLQVASVKKADDTIDTTSGDFVIDEKHKNIIITENGIKKAEELFGVQNLYDLENASLAHNLDQSLKARFIYQKDTDYVVKENQVIIVDEFTGRLSEGRRFSEGLHQALEVKEKVEVQKESQTLADITFQNYFRMYDKLAGMTGTAQTEATEFSQIYNLEVLSIPTNKKIARIDRNDLIYKSESEKFQAVVNKVRELNKKQQPVLIGTASIEKSEALHKLLTREKIKHNILNAKNHEREASIIENAGLKGAVTVATNMAGRGVDIKVNDEVQALGGLFILGTERHESRRIDNQLRGRAGRQGDSGESQFFLSLEDSLLRIFGSDKIKTIMERLGIKEGEHIESKMVTRAVENAQKKVESMHFDSRKHLLEYDDVANKQRVSIYEFRDNLIDENYKIEDKINTIREEYIDSVLIASNVIEDLDSSEYDLEYLIQTIKKDLNQDFRAEELKSLNFEQLKTYILNVVIDDYDKKMSALHDTQRNEIERIIYLQVLDNAWREHLYQMDILKTGIGLRSYNNKD</sequence>
<keyword evidence="9 13" id="KW-0653">Protein transport</keyword>
<dbReference type="GO" id="GO:0031522">
    <property type="term" value="C:cell envelope Sec protein transport complex"/>
    <property type="evidence" value="ECO:0007669"/>
    <property type="project" value="TreeGrafter"/>
</dbReference>
<dbReference type="InterPro" id="IPR027417">
    <property type="entry name" value="P-loop_NTPase"/>
</dbReference>
<dbReference type="SUPFAM" id="SSF81767">
    <property type="entry name" value="Pre-protein crosslinking domain of SecA"/>
    <property type="match status" value="1"/>
</dbReference>
<protein>
    <recommendedName>
        <fullName evidence="13">Protein translocase subunit SecA</fullName>
    </recommendedName>
</protein>
<evidence type="ECO:0000256" key="9">
    <source>
        <dbReference type="ARBA" id="ARBA00022927"/>
    </source>
</evidence>
<keyword evidence="10" id="KW-1278">Translocase</keyword>
<keyword evidence="3 13" id="KW-0813">Transport</keyword>
<feature type="domain" description="Helicase ATP-binding" evidence="14">
    <location>
        <begin position="88"/>
        <end position="247"/>
    </location>
</feature>
<dbReference type="SMART" id="SM00958">
    <property type="entry name" value="SecA_PP_bind"/>
    <property type="match status" value="1"/>
</dbReference>
<comment type="subcellular location">
    <subcellularLocation>
        <location evidence="1">Membrane</location>
        <topology evidence="1">Peripheral membrane protein</topology>
    </subcellularLocation>
</comment>
<evidence type="ECO:0000256" key="6">
    <source>
        <dbReference type="ARBA" id="ARBA00022519"/>
    </source>
</evidence>
<evidence type="ECO:0000259" key="16">
    <source>
        <dbReference type="PROSITE" id="PS51196"/>
    </source>
</evidence>
<dbReference type="PROSITE" id="PS51194">
    <property type="entry name" value="HELICASE_CTER"/>
    <property type="match status" value="1"/>
</dbReference>
<keyword evidence="17" id="KW-0347">Helicase</keyword>
<dbReference type="AlphaFoldDB" id="A0A6S6TN20"/>
<keyword evidence="12" id="KW-0472">Membrane</keyword>
<feature type="domain" description="Helicase C-terminal" evidence="15">
    <location>
        <begin position="429"/>
        <end position="601"/>
    </location>
</feature>
<evidence type="ECO:0000259" key="15">
    <source>
        <dbReference type="PROSITE" id="PS51194"/>
    </source>
</evidence>
<feature type="domain" description="SecA family profile" evidence="16">
    <location>
        <begin position="1"/>
        <end position="585"/>
    </location>
</feature>
<keyword evidence="8 13" id="KW-0067">ATP-binding</keyword>
<dbReference type="Pfam" id="PF07516">
    <property type="entry name" value="SecA_SW"/>
    <property type="match status" value="1"/>
</dbReference>
<dbReference type="InterPro" id="IPR036670">
    <property type="entry name" value="SecA_X-link_sf"/>
</dbReference>
<dbReference type="InterPro" id="IPR011115">
    <property type="entry name" value="SecA_DEAD"/>
</dbReference>
<keyword evidence="6" id="KW-0997">Cell inner membrane</keyword>
<dbReference type="NCBIfam" id="NF006630">
    <property type="entry name" value="PRK09200.1"/>
    <property type="match status" value="1"/>
</dbReference>